<evidence type="ECO:0000313" key="1">
    <source>
        <dbReference type="EMBL" id="MCD7472285.1"/>
    </source>
</evidence>
<feature type="non-terminal residue" evidence="1">
    <location>
        <position position="1"/>
    </location>
</feature>
<protein>
    <submittedName>
        <fullName evidence="1">Uncharacterized protein</fullName>
    </submittedName>
</protein>
<gene>
    <name evidence="1" type="ORF">HAX54_013347</name>
</gene>
<accession>A0ABS8TNS6</accession>
<keyword evidence="2" id="KW-1185">Reference proteome</keyword>
<dbReference type="Proteomes" id="UP000823775">
    <property type="component" value="Unassembled WGS sequence"/>
</dbReference>
<evidence type="ECO:0000313" key="2">
    <source>
        <dbReference type="Proteomes" id="UP000823775"/>
    </source>
</evidence>
<dbReference type="EMBL" id="JACEIK010001800">
    <property type="protein sequence ID" value="MCD7472285.1"/>
    <property type="molecule type" value="Genomic_DNA"/>
</dbReference>
<proteinExistence type="predicted"/>
<name>A0ABS8TNS6_DATST</name>
<sequence length="113" mass="12561">NLIFFVSTPGSGLRVYGALQLEGPDPLPLGPLLPPSSESSFLFSLPLSGAPFTLKRIKKHVIGHHDIPLVFVYPSMLTMYGHERRKRKASPTPCYKVPPLLHHLCSHIDRQPV</sequence>
<organism evidence="1 2">
    <name type="scientific">Datura stramonium</name>
    <name type="common">Jimsonweed</name>
    <name type="synonym">Common thornapple</name>
    <dbReference type="NCBI Taxonomy" id="4076"/>
    <lineage>
        <taxon>Eukaryota</taxon>
        <taxon>Viridiplantae</taxon>
        <taxon>Streptophyta</taxon>
        <taxon>Embryophyta</taxon>
        <taxon>Tracheophyta</taxon>
        <taxon>Spermatophyta</taxon>
        <taxon>Magnoliopsida</taxon>
        <taxon>eudicotyledons</taxon>
        <taxon>Gunneridae</taxon>
        <taxon>Pentapetalae</taxon>
        <taxon>asterids</taxon>
        <taxon>lamiids</taxon>
        <taxon>Solanales</taxon>
        <taxon>Solanaceae</taxon>
        <taxon>Solanoideae</taxon>
        <taxon>Datureae</taxon>
        <taxon>Datura</taxon>
    </lineage>
</organism>
<reference evidence="1 2" key="1">
    <citation type="journal article" date="2021" name="BMC Genomics">
        <title>Datura genome reveals duplications of psychoactive alkaloid biosynthetic genes and high mutation rate following tissue culture.</title>
        <authorList>
            <person name="Rajewski A."/>
            <person name="Carter-House D."/>
            <person name="Stajich J."/>
            <person name="Litt A."/>
        </authorList>
    </citation>
    <scope>NUCLEOTIDE SEQUENCE [LARGE SCALE GENOMIC DNA]</scope>
    <source>
        <strain evidence="1">AR-01</strain>
    </source>
</reference>
<comment type="caution">
    <text evidence="1">The sequence shown here is derived from an EMBL/GenBank/DDBJ whole genome shotgun (WGS) entry which is preliminary data.</text>
</comment>